<sequence length="30" mass="3215">MTSLAEAITGGLTPERSARSTTSDVMYRPD</sequence>
<protein>
    <submittedName>
        <fullName evidence="2">Uncharacterized protein</fullName>
    </submittedName>
</protein>
<gene>
    <name evidence="2" type="ORF">J2S48_003937</name>
</gene>
<evidence type="ECO:0000256" key="1">
    <source>
        <dbReference type="SAM" id="MobiDB-lite"/>
    </source>
</evidence>
<keyword evidence="3" id="KW-1185">Reference proteome</keyword>
<accession>A0ABU2CTF0</accession>
<comment type="caution">
    <text evidence="2">The sequence shown here is derived from an EMBL/GenBank/DDBJ whole genome shotgun (WGS) entry which is preliminary data.</text>
</comment>
<dbReference type="Proteomes" id="UP001183585">
    <property type="component" value="Unassembled WGS sequence"/>
</dbReference>
<feature type="region of interest" description="Disordered" evidence="1">
    <location>
        <begin position="1"/>
        <end position="30"/>
    </location>
</feature>
<evidence type="ECO:0000313" key="3">
    <source>
        <dbReference type="Proteomes" id="UP001183585"/>
    </source>
</evidence>
<reference evidence="2 3" key="1">
    <citation type="submission" date="2023-07" db="EMBL/GenBank/DDBJ databases">
        <title>Sequencing the genomes of 1000 actinobacteria strains.</title>
        <authorList>
            <person name="Klenk H.-P."/>
        </authorList>
    </citation>
    <scope>NUCLEOTIDE SEQUENCE [LARGE SCALE GENOMIC DNA]</scope>
    <source>
        <strain evidence="2 3">DSM 45554</strain>
    </source>
</reference>
<dbReference type="EMBL" id="JAVDYE010000001">
    <property type="protein sequence ID" value="MDR7384422.1"/>
    <property type="molecule type" value="Genomic_DNA"/>
</dbReference>
<proteinExistence type="predicted"/>
<organism evidence="2 3">
    <name type="scientific">Promicromonospora iranensis</name>
    <dbReference type="NCBI Taxonomy" id="1105144"/>
    <lineage>
        <taxon>Bacteria</taxon>
        <taxon>Bacillati</taxon>
        <taxon>Actinomycetota</taxon>
        <taxon>Actinomycetes</taxon>
        <taxon>Micrococcales</taxon>
        <taxon>Promicromonosporaceae</taxon>
        <taxon>Promicromonospora</taxon>
    </lineage>
</organism>
<name>A0ABU2CTF0_9MICO</name>
<evidence type="ECO:0000313" key="2">
    <source>
        <dbReference type="EMBL" id="MDR7384422.1"/>
    </source>
</evidence>